<feature type="compositionally biased region" description="Polar residues" evidence="11">
    <location>
        <begin position="1928"/>
        <end position="1945"/>
    </location>
</feature>
<proteinExistence type="predicted"/>
<gene>
    <name evidence="15" type="ORF">XNOV1_A014123</name>
</gene>
<dbReference type="PANTHER" id="PTHR24135:SF17">
    <property type="entry name" value="SH3 AND MULTIPLE ANKYRIN REPEAT DOMAINS PROTEIN 2"/>
    <property type="match status" value="1"/>
</dbReference>
<feature type="region of interest" description="Disordered" evidence="11">
    <location>
        <begin position="1163"/>
        <end position="1211"/>
    </location>
</feature>
<evidence type="ECO:0000256" key="4">
    <source>
        <dbReference type="ARBA" id="ARBA00022553"/>
    </source>
</evidence>
<evidence type="ECO:0000256" key="9">
    <source>
        <dbReference type="PROSITE-ProRule" id="PRU00023"/>
    </source>
</evidence>
<dbReference type="InterPro" id="IPR002110">
    <property type="entry name" value="Ankyrin_rpt"/>
</dbReference>
<feature type="compositionally biased region" description="Low complexity" evidence="11">
    <location>
        <begin position="750"/>
        <end position="759"/>
    </location>
</feature>
<dbReference type="InterPro" id="IPR001478">
    <property type="entry name" value="PDZ"/>
</dbReference>
<feature type="compositionally biased region" description="Low complexity" evidence="11">
    <location>
        <begin position="1318"/>
        <end position="1330"/>
    </location>
</feature>
<dbReference type="GO" id="GO:0014069">
    <property type="term" value="C:postsynaptic density"/>
    <property type="evidence" value="ECO:0007669"/>
    <property type="project" value="UniProtKB-SubCell"/>
</dbReference>
<dbReference type="Pfam" id="PF12796">
    <property type="entry name" value="Ank_2"/>
    <property type="match status" value="2"/>
</dbReference>
<evidence type="ECO:0000256" key="10">
    <source>
        <dbReference type="PROSITE-ProRule" id="PRU00192"/>
    </source>
</evidence>
<dbReference type="SUPFAM" id="SSF47769">
    <property type="entry name" value="SAM/Pointed domain"/>
    <property type="match status" value="1"/>
</dbReference>
<dbReference type="SUPFAM" id="SSF48403">
    <property type="entry name" value="Ankyrin repeat"/>
    <property type="match status" value="1"/>
</dbReference>
<dbReference type="Proteomes" id="UP001178508">
    <property type="component" value="Chromosome 1"/>
</dbReference>
<dbReference type="PROSITE" id="PS50105">
    <property type="entry name" value="SAM_DOMAIN"/>
    <property type="match status" value="1"/>
</dbReference>
<dbReference type="Gene3D" id="1.25.40.20">
    <property type="entry name" value="Ankyrin repeat-containing domain"/>
    <property type="match status" value="2"/>
</dbReference>
<feature type="compositionally biased region" description="Low complexity" evidence="11">
    <location>
        <begin position="690"/>
        <end position="704"/>
    </location>
</feature>
<feature type="region of interest" description="Disordered" evidence="11">
    <location>
        <begin position="791"/>
        <end position="831"/>
    </location>
</feature>
<dbReference type="SMART" id="SM00228">
    <property type="entry name" value="PDZ"/>
    <property type="match status" value="1"/>
</dbReference>
<feature type="region of interest" description="Disordered" evidence="11">
    <location>
        <begin position="1753"/>
        <end position="1833"/>
    </location>
</feature>
<keyword evidence="16" id="KW-1185">Reference proteome</keyword>
<name>A0AAV1ELG0_XYRNO</name>
<dbReference type="GO" id="GO:0045211">
    <property type="term" value="C:postsynaptic membrane"/>
    <property type="evidence" value="ECO:0007669"/>
    <property type="project" value="TreeGrafter"/>
</dbReference>
<feature type="compositionally biased region" description="Polar residues" evidence="11">
    <location>
        <begin position="722"/>
        <end position="732"/>
    </location>
</feature>
<feature type="region of interest" description="Disordered" evidence="11">
    <location>
        <begin position="1851"/>
        <end position="2055"/>
    </location>
</feature>
<protein>
    <submittedName>
        <fullName evidence="15">SH3 and multiple ankyrin repeat domains protein 2-like</fullName>
    </submittedName>
</protein>
<feature type="compositionally biased region" description="Low complexity" evidence="11">
    <location>
        <begin position="2004"/>
        <end position="2025"/>
    </location>
</feature>
<dbReference type="InterPro" id="IPR032425">
    <property type="entry name" value="FERM_f0"/>
</dbReference>
<dbReference type="PROSITE" id="PS50297">
    <property type="entry name" value="ANK_REP_REGION"/>
    <property type="match status" value="3"/>
</dbReference>
<evidence type="ECO:0000256" key="1">
    <source>
        <dbReference type="ARBA" id="ARBA00004496"/>
    </source>
</evidence>
<dbReference type="FunFam" id="1.10.150.50:FF:000006">
    <property type="entry name" value="SH3 and multiple ankyrin repeat domains protein 2"/>
    <property type="match status" value="1"/>
</dbReference>
<accession>A0AAV1ELG0</accession>
<feature type="region of interest" description="Disordered" evidence="11">
    <location>
        <begin position="1233"/>
        <end position="1252"/>
    </location>
</feature>
<feature type="region of interest" description="Disordered" evidence="11">
    <location>
        <begin position="1579"/>
        <end position="1705"/>
    </location>
</feature>
<dbReference type="GO" id="GO:0043197">
    <property type="term" value="C:dendritic spine"/>
    <property type="evidence" value="ECO:0007669"/>
    <property type="project" value="TreeGrafter"/>
</dbReference>
<dbReference type="GO" id="GO:0030160">
    <property type="term" value="F:synaptic receptor adaptor activity"/>
    <property type="evidence" value="ECO:0007669"/>
    <property type="project" value="TreeGrafter"/>
</dbReference>
<dbReference type="SUPFAM" id="SSF50156">
    <property type="entry name" value="PDZ domain-like"/>
    <property type="match status" value="1"/>
</dbReference>
<dbReference type="InterPro" id="IPR051569">
    <property type="entry name" value="SHANK"/>
</dbReference>
<dbReference type="FunFam" id="3.10.20.90:FF:000029">
    <property type="entry name" value="SH3 and multiple ankyrin repeat domains protein 1"/>
    <property type="match status" value="1"/>
</dbReference>
<feature type="repeat" description="ANK" evidence="9">
    <location>
        <begin position="580"/>
        <end position="612"/>
    </location>
</feature>
<dbReference type="InterPro" id="IPR036034">
    <property type="entry name" value="PDZ_sf"/>
</dbReference>
<reference evidence="15" key="1">
    <citation type="submission" date="2023-08" db="EMBL/GenBank/DDBJ databases">
        <authorList>
            <person name="Alioto T."/>
            <person name="Alioto T."/>
            <person name="Gomez Garrido J."/>
        </authorList>
    </citation>
    <scope>NUCLEOTIDE SEQUENCE</scope>
</reference>
<dbReference type="Pfam" id="PF00595">
    <property type="entry name" value="PDZ"/>
    <property type="match status" value="1"/>
</dbReference>
<feature type="repeat" description="ANK" evidence="9">
    <location>
        <begin position="513"/>
        <end position="545"/>
    </location>
</feature>
<dbReference type="SMART" id="SM00248">
    <property type="entry name" value="ANK"/>
    <property type="match status" value="6"/>
</dbReference>
<feature type="compositionally biased region" description="Low complexity" evidence="11">
    <location>
        <begin position="1525"/>
        <end position="1539"/>
    </location>
</feature>
<feature type="domain" description="PDZ" evidence="14">
    <location>
        <begin position="938"/>
        <end position="1032"/>
    </location>
</feature>
<dbReference type="CDD" id="cd06746">
    <property type="entry name" value="PDZ_SHANK1_3-like"/>
    <property type="match status" value="1"/>
</dbReference>
<dbReference type="EMBL" id="OY660864">
    <property type="protein sequence ID" value="CAJ1049564.1"/>
    <property type="molecule type" value="Genomic_DNA"/>
</dbReference>
<dbReference type="GO" id="GO:0005737">
    <property type="term" value="C:cytoplasm"/>
    <property type="evidence" value="ECO:0007669"/>
    <property type="project" value="UniProtKB-SubCell"/>
</dbReference>
<dbReference type="GO" id="GO:0035255">
    <property type="term" value="F:ionotropic glutamate receptor binding"/>
    <property type="evidence" value="ECO:0007669"/>
    <property type="project" value="TreeGrafter"/>
</dbReference>
<keyword evidence="4" id="KW-0597">Phosphoprotein</keyword>
<dbReference type="PROSITE" id="PS50002">
    <property type="entry name" value="SH3"/>
    <property type="match status" value="1"/>
</dbReference>
<feature type="compositionally biased region" description="Pro residues" evidence="11">
    <location>
        <begin position="1890"/>
        <end position="1905"/>
    </location>
</feature>
<dbReference type="Pfam" id="PF07653">
    <property type="entry name" value="SH3_2"/>
    <property type="match status" value="1"/>
</dbReference>
<feature type="compositionally biased region" description="Low complexity" evidence="11">
    <location>
        <begin position="2042"/>
        <end position="2055"/>
    </location>
</feature>
<feature type="compositionally biased region" description="Polar residues" evidence="11">
    <location>
        <begin position="1196"/>
        <end position="1211"/>
    </location>
</feature>
<dbReference type="InterPro" id="IPR036028">
    <property type="entry name" value="SH3-like_dom_sf"/>
</dbReference>
<feature type="repeat" description="ANK" evidence="9">
    <location>
        <begin position="479"/>
        <end position="512"/>
    </location>
</feature>
<evidence type="ECO:0000313" key="16">
    <source>
        <dbReference type="Proteomes" id="UP001178508"/>
    </source>
</evidence>
<feature type="domain" description="SH3" evidence="12">
    <location>
        <begin position="836"/>
        <end position="895"/>
    </location>
</feature>
<keyword evidence="5" id="KW-0677">Repeat</keyword>
<dbReference type="PROSITE" id="PS50088">
    <property type="entry name" value="ANK_REPEAT"/>
    <property type="match status" value="4"/>
</dbReference>
<feature type="compositionally biased region" description="Low complexity" evidence="11">
    <location>
        <begin position="1982"/>
        <end position="1996"/>
    </location>
</feature>
<evidence type="ECO:0000259" key="14">
    <source>
        <dbReference type="PROSITE" id="PS50106"/>
    </source>
</evidence>
<dbReference type="InterPro" id="IPR036770">
    <property type="entry name" value="Ankyrin_rpt-contain_sf"/>
</dbReference>
<dbReference type="SMART" id="SM00454">
    <property type="entry name" value="SAM"/>
    <property type="match status" value="1"/>
</dbReference>
<evidence type="ECO:0000256" key="3">
    <source>
        <dbReference type="ARBA" id="ARBA00022490"/>
    </source>
</evidence>
<dbReference type="FunFam" id="2.30.30.40:FF:000025">
    <property type="entry name" value="SH3 and multiple ankyrin repeat domains protein 2"/>
    <property type="match status" value="1"/>
</dbReference>
<dbReference type="PROSITE" id="PS50106">
    <property type="entry name" value="PDZ"/>
    <property type="match status" value="1"/>
</dbReference>
<feature type="region of interest" description="Disordered" evidence="11">
    <location>
        <begin position="722"/>
        <end position="764"/>
    </location>
</feature>
<feature type="region of interest" description="Disordered" evidence="11">
    <location>
        <begin position="274"/>
        <end position="308"/>
    </location>
</feature>
<evidence type="ECO:0000259" key="13">
    <source>
        <dbReference type="PROSITE" id="PS50105"/>
    </source>
</evidence>
<organism evidence="15 16">
    <name type="scientific">Xyrichtys novacula</name>
    <name type="common">Pearly razorfish</name>
    <name type="synonym">Hemipteronotus novacula</name>
    <dbReference type="NCBI Taxonomy" id="13765"/>
    <lineage>
        <taxon>Eukaryota</taxon>
        <taxon>Metazoa</taxon>
        <taxon>Chordata</taxon>
        <taxon>Craniata</taxon>
        <taxon>Vertebrata</taxon>
        <taxon>Euteleostomi</taxon>
        <taxon>Actinopterygii</taxon>
        <taxon>Neopterygii</taxon>
        <taxon>Teleostei</taxon>
        <taxon>Neoteleostei</taxon>
        <taxon>Acanthomorphata</taxon>
        <taxon>Eupercaria</taxon>
        <taxon>Labriformes</taxon>
        <taxon>Labridae</taxon>
        <taxon>Xyrichtys</taxon>
    </lineage>
</organism>
<keyword evidence="7 9" id="KW-0040">ANK repeat</keyword>
<evidence type="ECO:0000256" key="8">
    <source>
        <dbReference type="ARBA" id="ARBA00034105"/>
    </source>
</evidence>
<dbReference type="Gene3D" id="1.10.150.50">
    <property type="entry name" value="Transcription Factor, Ets-1"/>
    <property type="match status" value="1"/>
</dbReference>
<feature type="repeat" description="ANK" evidence="9">
    <location>
        <begin position="613"/>
        <end position="645"/>
    </location>
</feature>
<dbReference type="InterPro" id="IPR013761">
    <property type="entry name" value="SAM/pointed_sf"/>
</dbReference>
<dbReference type="PANTHER" id="PTHR24135">
    <property type="entry name" value="SH3 AND MULTIPLE ANKYRIN REPEAT DOMAINS PROTEIN"/>
    <property type="match status" value="1"/>
</dbReference>
<dbReference type="SMART" id="SM00326">
    <property type="entry name" value="SH3"/>
    <property type="match status" value="1"/>
</dbReference>
<dbReference type="Gene3D" id="3.10.20.90">
    <property type="entry name" value="Phosphatidylinositol 3-kinase Catalytic Subunit, Chain A, domain 1"/>
    <property type="match status" value="1"/>
</dbReference>
<feature type="compositionally biased region" description="Basic and acidic residues" evidence="11">
    <location>
        <begin position="1597"/>
        <end position="1621"/>
    </location>
</feature>
<feature type="compositionally biased region" description="Polar residues" evidence="11">
    <location>
        <begin position="1467"/>
        <end position="1480"/>
    </location>
</feature>
<dbReference type="Pfam" id="PF00536">
    <property type="entry name" value="SAM_1"/>
    <property type="match status" value="1"/>
</dbReference>
<evidence type="ECO:0000313" key="15">
    <source>
        <dbReference type="EMBL" id="CAJ1049564.1"/>
    </source>
</evidence>
<evidence type="ECO:0000259" key="12">
    <source>
        <dbReference type="PROSITE" id="PS50002"/>
    </source>
</evidence>
<keyword evidence="3" id="KW-0963">Cytoplasm</keyword>
<dbReference type="CDD" id="cd09506">
    <property type="entry name" value="SAM_Shank1_2_3"/>
    <property type="match status" value="1"/>
</dbReference>
<evidence type="ECO:0000256" key="2">
    <source>
        <dbReference type="ARBA" id="ARBA00022443"/>
    </source>
</evidence>
<comment type="subcellular location">
    <subcellularLocation>
        <location evidence="1">Cytoplasm</location>
    </subcellularLocation>
    <subcellularLocation>
        <location evidence="8">Postsynaptic density</location>
    </subcellularLocation>
</comment>
<feature type="compositionally biased region" description="Pro residues" evidence="11">
    <location>
        <begin position="1758"/>
        <end position="1771"/>
    </location>
</feature>
<feature type="compositionally biased region" description="Basic and acidic residues" evidence="11">
    <location>
        <begin position="1515"/>
        <end position="1524"/>
    </location>
</feature>
<dbReference type="Pfam" id="PF16511">
    <property type="entry name" value="FERM_f0"/>
    <property type="match status" value="1"/>
</dbReference>
<evidence type="ECO:0000256" key="7">
    <source>
        <dbReference type="ARBA" id="ARBA00023043"/>
    </source>
</evidence>
<dbReference type="Gene3D" id="2.30.42.10">
    <property type="match status" value="1"/>
</dbReference>
<dbReference type="FunFam" id="1.25.40.20:FF:000048">
    <property type="entry name" value="SH3 and multiple ankyrin repeat domains protein 3"/>
    <property type="match status" value="1"/>
</dbReference>
<keyword evidence="2 10" id="KW-0728">SH3 domain</keyword>
<evidence type="ECO:0000256" key="6">
    <source>
        <dbReference type="ARBA" id="ARBA00023018"/>
    </source>
</evidence>
<keyword evidence="6" id="KW-0770">Synapse</keyword>
<feature type="compositionally biased region" description="Pro residues" evidence="11">
    <location>
        <begin position="1174"/>
        <end position="1186"/>
    </location>
</feature>
<feature type="region of interest" description="Disordered" evidence="11">
    <location>
        <begin position="1467"/>
        <end position="1560"/>
    </location>
</feature>
<dbReference type="InterPro" id="IPR001452">
    <property type="entry name" value="SH3_domain"/>
</dbReference>
<feature type="region of interest" description="Disordered" evidence="11">
    <location>
        <begin position="677"/>
        <end position="704"/>
    </location>
</feature>
<feature type="compositionally biased region" description="Polar residues" evidence="11">
    <location>
        <begin position="1642"/>
        <end position="1658"/>
    </location>
</feature>
<feature type="compositionally biased region" description="Low complexity" evidence="11">
    <location>
        <begin position="1818"/>
        <end position="1830"/>
    </location>
</feature>
<sequence>MELEMFNVLFGGKATKPLTSALVHERPKIVVQCPSGSCQKLSHGELTAGFHWPDSIRLKGQKRSLMEERLQMHIKTQRNVIPVNKGGRGNGKPKNKGTKRKRFILAELSLDHVALKSWMALGDKVIHKHDILEELEAGNMRQVVRDLVLQPNTNISDVEEAHRRKQGDPRHKKRVAPCWALKRSCCCCCSELRAPCLSPQIEFQRGSSQVSRREIRFTPPSSSSSSSIIALPSPSVYRSALWLKFSPAELHGPPVTVRPESRRDGAALEVLGTTSKLNPPGLLSMPRSPTSSEDEMAQSCSDYSDDCASDSSREETIYETIKATAEPSQSRMDDIHINSLVIRVLIPDLQQTKCMRFNPNATVWVAKQRILCTLNQSLKDVLNYGLFQPASNGRDGKFLDEERILREYPQPISKGVPSLEFRYKSRVYRQPNVDEKQIAKLHTKANLRKFMDLIQHNQVDKVARMLERGFDPNYQDGDTGESPLTFAAHLDNTVEMIKVLRNGGAHLDFRAKDGMTALHKAARSKNQVTLMTLLELGASPDYKDSRGLTPLYHSVVVGGDPGCCELLLSQHAFVCCQDENGWHEVHQACRHGHVQHLEHLLFYGADMSAQNASGNTALHICALYNQDNCARVLLVRGADKEVKNYNSQSPFQVAIIAGNFELAELIKNHKESDIVPFREAPAYSKRRRGPSSGSGNDQSPSSLSAPRVLLRSNSDNNLNVSQYQQQHGSSGNWGPHLQQHQHAQPHPHRGPQQGHSQPGSAALHRSLSPQLLQQMPSGSPNGNVVVRTMGRGARSRSPSLSRLGEEARRAVPSQRQPSPSSHDKAVGPRRKLYSAVPGRHFVVVRSYTAQAEGEINLYKGDRVKVLSIGEGGFWEGSARGQVGWFPADCVEEIPAKATEERSYSRADRADRRKLFRHYTVGSYDSFDASSDCVVDEKTVVLQKKENEGFGFVLRGAKADTPIEEFTPTPAFPALQYLESVDEGGVAWQAGLRTGDFLIEVNQENVVKVGHRQVVNMIRQGGNRLLIKVVTVSRNLDPEDTARKKAPPPPKRAPTTALSMRSKSMTSELEELDKVEEMTHAQKASPVDMKIATIKPRPSSRCLVTAADMNSTYHDRQGVAVVPPTVPGAYLGIPEKGTMKKQKSIGTDDDKQGYLTPPLLKFSRSLSMPDTSEDIPPPPAISPPSPPGYNSGPASKNYGTTRPSFIQNSPNAVTTISRDVGTLRRGYFRQSSEQFESTRIRGRTPVPENPYSEVGNKTLYIPAKPARRKGMLVKQSNVEDSPEKHVPASPSGPVSMPTTPVERTCSSIPIPTIIVKEPSTSSSGKSSQGSSMEIEPTTPEHPPLTSNVGGSGGLRPDDPMSLNNPFAAAIAGAVRDREKRLEAKKHSIAFQSIDIGDDEFSSPTPTPRLRQSKSIDEGMFSSDERLRRILAPPPAAQLGPPVGGGSGNMTDFNTPEPTVVREPLNTRTGQCQNLDSPVSLPSTPPKSHYRANGTYLHPVTGKPLDPNSPLALALAARDRAMKEQQNHPQNQTQNPPQVQQTSKHEAQSLPIQSSHKPDLNQPLFIDTKLRSGIETSFAAISTATMGRPGRGGLQRQMTEQKYESDSAREERQHQVVEERKSAPADVTDTSQPKTAGLLMVHTDANNKVNNQDVEGQDSNRPSELKDPNQPDPLKATLSSPQPPTSRRRSIPLGESLDEPVKLPFRIPPPPLASVDIDEEFEFSEPLPPPLEFANSIDIPDDKASAIAEMIHQQRRNGGPPLPPYHAHAPPPVSDQHKRVANNMPPSYPPPPPDAESGVGDSGIEEVDSRSSGDPQHMETTSTVSSISTLSSEGGFCDSALESLYATADGHAFLVDRPPVPPKPKGKSVINRTSLYHDALIEEPPESYGAPPQAPPPPPSSSEPPRTPTQRTSKLWGDQAPELRSPPSTPDSKNTVITELSSILQQMNRDRPAKPGDSLDSPTGTRGGFGTRPPTDDSGMRNNAAAALTSTPPSSLPSQTHPCSPPDSASSLTPCSSLPPSVSPTLTDVFGLPTPPMGSGGGYSLSSSCGGSGSSRSPSPLTLMQAVAASGKPFASKPVELWSKHDVADWLESLNLGEHRDAFLDNEIEGAHLPSLQKEDLIDLGVTRVGHRMNIERALKLLQDR</sequence>
<evidence type="ECO:0000256" key="11">
    <source>
        <dbReference type="SAM" id="MobiDB-lite"/>
    </source>
</evidence>
<dbReference type="SUPFAM" id="SSF50044">
    <property type="entry name" value="SH3-domain"/>
    <property type="match status" value="1"/>
</dbReference>
<feature type="region of interest" description="Disordered" evidence="11">
    <location>
        <begin position="1273"/>
        <end position="1360"/>
    </location>
</feature>
<dbReference type="Gene3D" id="2.30.30.40">
    <property type="entry name" value="SH3 Domains"/>
    <property type="match status" value="1"/>
</dbReference>
<feature type="domain" description="SAM" evidence="13">
    <location>
        <begin position="2080"/>
        <end position="2143"/>
    </location>
</feature>
<dbReference type="InterPro" id="IPR001660">
    <property type="entry name" value="SAM"/>
</dbReference>
<evidence type="ECO:0000256" key="5">
    <source>
        <dbReference type="ARBA" id="ARBA00022737"/>
    </source>
</evidence>
<feature type="region of interest" description="Disordered" evidence="11">
    <location>
        <begin position="1037"/>
        <end position="1063"/>
    </location>
</feature>
<dbReference type="FunFam" id="2.30.42.10:FF:000018">
    <property type="entry name" value="SH3 and multiple ankyrin repeat domains protein 2"/>
    <property type="match status" value="1"/>
</dbReference>